<dbReference type="AlphaFoldDB" id="A0AB32VYD7"/>
<reference evidence="2" key="2">
    <citation type="submission" date="2025-08" db="UniProtKB">
        <authorList>
            <consortium name="RefSeq"/>
        </authorList>
    </citation>
    <scope>IDENTIFICATION</scope>
</reference>
<name>A0AB32VYD7_THECC</name>
<protein>
    <submittedName>
        <fullName evidence="2">Uncharacterized protein LOC108660664</fullName>
    </submittedName>
</protein>
<dbReference type="Gramene" id="Tc02v2_t018170.1">
    <property type="protein sequence ID" value="Tc02v2_p018170.1"/>
    <property type="gene ID" value="Tc02v2_g018170"/>
</dbReference>
<dbReference type="GeneID" id="108660664"/>
<organism evidence="1 2">
    <name type="scientific">Theobroma cacao</name>
    <name type="common">Cacao</name>
    <name type="synonym">Cocoa</name>
    <dbReference type="NCBI Taxonomy" id="3641"/>
    <lineage>
        <taxon>Eukaryota</taxon>
        <taxon>Viridiplantae</taxon>
        <taxon>Streptophyta</taxon>
        <taxon>Embryophyta</taxon>
        <taxon>Tracheophyta</taxon>
        <taxon>Spermatophyta</taxon>
        <taxon>Magnoliopsida</taxon>
        <taxon>eudicotyledons</taxon>
        <taxon>Gunneridae</taxon>
        <taxon>Pentapetalae</taxon>
        <taxon>rosids</taxon>
        <taxon>malvids</taxon>
        <taxon>Malvales</taxon>
        <taxon>Malvaceae</taxon>
        <taxon>Byttnerioideae</taxon>
        <taxon>Theobroma</taxon>
    </lineage>
</organism>
<sequence>MDGQSERTMQILEDMLRAIVLDFGVSWNLYLPLPEFAYNNNYQTSIKMAPFEALYGQKCRSPIGWLEVGERKLLGTEMDFEGVNPVFHVSMLRKYVQDPSHVIQHDTILLEDGLKYQEQLVAIVDYQGPIKQGAPIDAFIRAQVSTVRGHGRQVTTTRFVSDESLVVASNEAPIEEHVDTQSQDLRDEVPIRELTLADVVANLQGVNRVIEMMATHLDDL</sequence>
<dbReference type="InterPro" id="IPR012337">
    <property type="entry name" value="RNaseH-like_sf"/>
</dbReference>
<dbReference type="Gene3D" id="3.30.420.10">
    <property type="entry name" value="Ribonuclease H-like superfamily/Ribonuclease H"/>
    <property type="match status" value="1"/>
</dbReference>
<reference evidence="1" key="1">
    <citation type="journal article" date="1997" name="Nucleic Acids Res.">
        <title>tRNAscan-SE: a program for improved detection of transfer RNA genes in genomic sequence.</title>
        <authorList>
            <person name="Lowe T.M."/>
            <person name="Eddy S.R."/>
        </authorList>
    </citation>
    <scope>NUCLEOTIDE SEQUENCE [LARGE SCALE GENOMIC DNA]</scope>
    <source>
        <strain evidence="1">r\B97-61/B2</strain>
    </source>
</reference>
<dbReference type="GO" id="GO:0003676">
    <property type="term" value="F:nucleic acid binding"/>
    <property type="evidence" value="ECO:0007669"/>
    <property type="project" value="InterPro"/>
</dbReference>
<dbReference type="PANTHER" id="PTHR45835:SF91">
    <property type="entry name" value="RETROTRANSPOSON, TY3-GYPSY SUBCLASS-LIKE PROTEIN"/>
    <property type="match status" value="1"/>
</dbReference>
<dbReference type="InterPro" id="IPR036397">
    <property type="entry name" value="RNaseH_sf"/>
</dbReference>
<gene>
    <name evidence="2" type="primary">LOC108660664</name>
</gene>
<proteinExistence type="predicted"/>
<accession>A0AB32VYD7</accession>
<dbReference type="PANTHER" id="PTHR45835">
    <property type="entry name" value="YALI0A06105P"/>
    <property type="match status" value="1"/>
</dbReference>
<dbReference type="SUPFAM" id="SSF53098">
    <property type="entry name" value="Ribonuclease H-like"/>
    <property type="match status" value="1"/>
</dbReference>
<dbReference type="KEGG" id="tcc:108660664"/>
<evidence type="ECO:0000313" key="2">
    <source>
        <dbReference type="RefSeq" id="XP_017970410.1"/>
    </source>
</evidence>
<dbReference type="RefSeq" id="XP_017970410.1">
    <property type="nucleotide sequence ID" value="XM_018114921.1"/>
</dbReference>
<dbReference type="Proteomes" id="UP000694886">
    <property type="component" value="Chromosome 2"/>
</dbReference>
<evidence type="ECO:0000313" key="1">
    <source>
        <dbReference type="Proteomes" id="UP000694886"/>
    </source>
</evidence>